<keyword evidence="2 13" id="KW-0963">Cytoplasm</keyword>
<dbReference type="InterPro" id="IPR005118">
    <property type="entry name" value="TRCF_C"/>
</dbReference>
<dbReference type="InterPro" id="IPR037235">
    <property type="entry name" value="TRCF-like_C_D7"/>
</dbReference>
<keyword evidence="3 13" id="KW-0547">Nucleotide-binding</keyword>
<keyword evidence="7 13" id="KW-0067">ATP-binding</keyword>
<evidence type="ECO:0000256" key="2">
    <source>
        <dbReference type="ARBA" id="ARBA00022490"/>
    </source>
</evidence>
<keyword evidence="9 13" id="KW-0234">DNA repair</keyword>
<evidence type="ECO:0000256" key="9">
    <source>
        <dbReference type="ARBA" id="ARBA00023204"/>
    </source>
</evidence>
<dbReference type="InterPro" id="IPR001650">
    <property type="entry name" value="Helicase_C-like"/>
</dbReference>
<keyword evidence="17" id="KW-1185">Reference proteome</keyword>
<dbReference type="EMBL" id="JABAFA010000021">
    <property type="protein sequence ID" value="NMD99163.1"/>
    <property type="molecule type" value="Genomic_DNA"/>
</dbReference>
<dbReference type="InterPro" id="IPR004576">
    <property type="entry name" value="Mfd"/>
</dbReference>
<dbReference type="SMART" id="SM00982">
    <property type="entry name" value="TRCF"/>
    <property type="match status" value="1"/>
</dbReference>
<dbReference type="GO" id="GO:0003684">
    <property type="term" value="F:damaged DNA binding"/>
    <property type="evidence" value="ECO:0007669"/>
    <property type="project" value="InterPro"/>
</dbReference>
<dbReference type="Gene3D" id="3.30.2060.10">
    <property type="entry name" value="Penicillin-binding protein 1b domain"/>
    <property type="match status" value="1"/>
</dbReference>
<dbReference type="Pfam" id="PF02559">
    <property type="entry name" value="CarD_TRCF_RID"/>
    <property type="match status" value="1"/>
</dbReference>
<protein>
    <recommendedName>
        <fullName evidence="12 13">Transcription-repair-coupling factor</fullName>
        <shortName evidence="13">TRCF</shortName>
        <ecNumber evidence="13">3.6.4.-</ecNumber>
    </recommendedName>
</protein>
<dbReference type="SUPFAM" id="SSF143517">
    <property type="entry name" value="TRCF domain-like"/>
    <property type="match status" value="1"/>
</dbReference>
<evidence type="ECO:0000256" key="5">
    <source>
        <dbReference type="ARBA" id="ARBA00022801"/>
    </source>
</evidence>
<dbReference type="Pfam" id="PF00270">
    <property type="entry name" value="DEAD"/>
    <property type="match status" value="1"/>
</dbReference>
<dbReference type="InterPro" id="IPR036101">
    <property type="entry name" value="CarD-like/TRCF_RID_sf"/>
</dbReference>
<evidence type="ECO:0000259" key="14">
    <source>
        <dbReference type="PROSITE" id="PS51192"/>
    </source>
</evidence>
<dbReference type="SUPFAM" id="SSF52540">
    <property type="entry name" value="P-loop containing nucleoside triphosphate hydrolases"/>
    <property type="match status" value="4"/>
</dbReference>
<dbReference type="SMART" id="SM00487">
    <property type="entry name" value="DEXDc"/>
    <property type="match status" value="1"/>
</dbReference>
<gene>
    <name evidence="13 16" type="primary">mfd</name>
    <name evidence="16" type="ORF">HF878_06710</name>
</gene>
<sequence length="1107" mass="123025">MDTLFRALGEDASVRKIQELFAGEGGTSLVYGLSGSQKHAVYAAAYAAAPRPTVIIVHSRESLEDWREDLAGLLPQVTVLELPEVDAAREEFRAAASGRERSARRMDVLGRLVRGEQLIVLALAGAAVAKGMSRSDFSRLSLRLGTGETFGLAHLIERLAGLGYERVEEVEAMGQFSARGGIVDVFPVNRTTPVRVEFFDEEIDSLREYDLGTKRSVKSIGALSILPLAQAEATGKPEPFLSYLSAEGTVIFDEPTRIREAIRTLVKENPDGKGQLFRWEDLLAAAEAHTVVFSALMLQQVHGCTPDVTMSVTVTNMTPFQRQMDLLASELSRWLAAGERVLALVSTREKADGLREMLAKRRIPSAVIEAGAELDSRLVSVQVGRLLAGFEFAQDHLVVLTEKDIFGRVKRRLAVKAPDGEKISHFRDIKPGDYVVHVNHGIGKYLGVVTLDVGGVHRDYLHIKYGGEDKLYVPTDQVHLLQKYIGAEGEVPRLSRMGGTEWVKAKARAKKSVEDIAEKLIEIYAKRKQATGYAFSPDDASQREFEDAFPYEETADQLRAIREIKADMEQPKPMDRLLCGDVGFGKTEVAIRAAYKAALDGKQVAVLVPTTVLAQQHYQTFSQRFLGFLPTVDVISRFRSAREQKETLARVASGEVDILIGTHAILNQRKVHFKDLGLLIVDEEQRFGVKQKDKIRSLAAGIDVLTLSATPIPRTLHMSLVGARDMSIIETPPAERFPVQTYVVEARDDVMAGAIKRELRRGGQVFFVYNRVMSIDAMRARLAELVPEARILVAHGQMPEEMLERVMMDFYEGKGDILLATSIVENGLDVANANTIIVYNADHFGLSQLYQMRGRVGRSPRMAFAYFVYQADKVLTETAEKRLAAMKEFAELGAGFKIAMRDLEIRGAGNLLGSQQHGHIASVGFEMYCKLLEEAIAALQQKKPAKVRPEPVIEIQTEAYIDGGYISDAQHKLEIYQRIAAIRKNEEIPAFIDELIDRFGEPTPGVMNLLAVTRIRNYARELGIASISEKPAFVELRLTKEPTLSMERLMQLKERFGPNLTILPQQGMLRLRLLPSYKKDITNFLTRVLMALAGDIEALTRRTKKGA</sequence>
<dbReference type="Pfam" id="PF03461">
    <property type="entry name" value="TRCF"/>
    <property type="match status" value="1"/>
</dbReference>
<dbReference type="PROSITE" id="PS51192">
    <property type="entry name" value="HELICASE_ATP_BIND_1"/>
    <property type="match status" value="1"/>
</dbReference>
<dbReference type="SUPFAM" id="SSF141259">
    <property type="entry name" value="CarD-like"/>
    <property type="match status" value="1"/>
</dbReference>
<evidence type="ECO:0000256" key="12">
    <source>
        <dbReference type="ARBA" id="ARBA00070128"/>
    </source>
</evidence>
<proteinExistence type="inferred from homology"/>
<keyword evidence="4 13" id="KW-0227">DNA damage</keyword>
<evidence type="ECO:0000313" key="17">
    <source>
        <dbReference type="Proteomes" id="UP000543804"/>
    </source>
</evidence>
<dbReference type="HAMAP" id="MF_00969">
    <property type="entry name" value="TRCF"/>
    <property type="match status" value="1"/>
</dbReference>
<evidence type="ECO:0000256" key="3">
    <source>
        <dbReference type="ARBA" id="ARBA00022741"/>
    </source>
</evidence>
<dbReference type="GO" id="GO:0016787">
    <property type="term" value="F:hydrolase activity"/>
    <property type="evidence" value="ECO:0007669"/>
    <property type="project" value="UniProtKB-KW"/>
</dbReference>
<dbReference type="GO" id="GO:0000716">
    <property type="term" value="P:transcription-coupled nucleotide-excision repair, DNA damage recognition"/>
    <property type="evidence" value="ECO:0007669"/>
    <property type="project" value="UniProtKB-UniRule"/>
</dbReference>
<dbReference type="InterPro" id="IPR041471">
    <property type="entry name" value="UvrB_inter"/>
</dbReference>
<dbReference type="GO" id="GO:0005737">
    <property type="term" value="C:cytoplasm"/>
    <property type="evidence" value="ECO:0007669"/>
    <property type="project" value="UniProtKB-SubCell"/>
</dbReference>
<dbReference type="Gene3D" id="2.40.10.170">
    <property type="match status" value="1"/>
</dbReference>
<dbReference type="Pfam" id="PF17757">
    <property type="entry name" value="UvrB_inter"/>
    <property type="match status" value="1"/>
</dbReference>
<keyword evidence="6" id="KW-0347">Helicase</keyword>
<dbReference type="PROSITE" id="PS51194">
    <property type="entry name" value="HELICASE_CTER"/>
    <property type="match status" value="1"/>
</dbReference>
<name>A0A848B5H2_9FIRM</name>
<dbReference type="PANTHER" id="PTHR47964:SF1">
    <property type="entry name" value="ATP-DEPENDENT DNA HELICASE HOMOLOG RECG, CHLOROPLASTIC"/>
    <property type="match status" value="1"/>
</dbReference>
<organism evidence="16 17">
    <name type="scientific">Selenomonas bovis</name>
    <dbReference type="NCBI Taxonomy" id="416586"/>
    <lineage>
        <taxon>Bacteria</taxon>
        <taxon>Bacillati</taxon>
        <taxon>Bacillota</taxon>
        <taxon>Negativicutes</taxon>
        <taxon>Selenomonadales</taxon>
        <taxon>Selenomonadaceae</taxon>
        <taxon>Selenomonas</taxon>
    </lineage>
</organism>
<evidence type="ECO:0000256" key="11">
    <source>
        <dbReference type="ARBA" id="ARBA00061399"/>
    </source>
</evidence>
<dbReference type="GO" id="GO:0006355">
    <property type="term" value="P:regulation of DNA-templated transcription"/>
    <property type="evidence" value="ECO:0007669"/>
    <property type="project" value="UniProtKB-UniRule"/>
</dbReference>
<dbReference type="EC" id="3.6.4.-" evidence="13"/>
<evidence type="ECO:0000256" key="10">
    <source>
        <dbReference type="ARBA" id="ARBA00061104"/>
    </source>
</evidence>
<dbReference type="FunFam" id="3.40.50.300:FF:000546">
    <property type="entry name" value="Transcription-repair-coupling factor"/>
    <property type="match status" value="1"/>
</dbReference>
<dbReference type="NCBIfam" id="TIGR00580">
    <property type="entry name" value="mfd"/>
    <property type="match status" value="1"/>
</dbReference>
<evidence type="ECO:0000259" key="15">
    <source>
        <dbReference type="PROSITE" id="PS51194"/>
    </source>
</evidence>
<dbReference type="SMART" id="SM00490">
    <property type="entry name" value="HELICc"/>
    <property type="match status" value="1"/>
</dbReference>
<dbReference type="Pfam" id="PF00271">
    <property type="entry name" value="Helicase_C"/>
    <property type="match status" value="1"/>
</dbReference>
<comment type="caution">
    <text evidence="16">The sequence shown here is derived from an EMBL/GenBank/DDBJ whole genome shotgun (WGS) entry which is preliminary data.</text>
</comment>
<dbReference type="Proteomes" id="UP000543804">
    <property type="component" value="Unassembled WGS sequence"/>
</dbReference>
<dbReference type="Gene3D" id="3.40.50.300">
    <property type="entry name" value="P-loop containing nucleotide triphosphate hydrolases"/>
    <property type="match status" value="3"/>
</dbReference>
<dbReference type="GO" id="GO:0003678">
    <property type="term" value="F:DNA helicase activity"/>
    <property type="evidence" value="ECO:0007669"/>
    <property type="project" value="TreeGrafter"/>
</dbReference>
<dbReference type="InterPro" id="IPR014001">
    <property type="entry name" value="Helicase_ATP-bd"/>
</dbReference>
<dbReference type="InterPro" id="IPR003711">
    <property type="entry name" value="CarD-like/TRCF_RID"/>
</dbReference>
<dbReference type="PANTHER" id="PTHR47964">
    <property type="entry name" value="ATP-DEPENDENT DNA HELICASE HOMOLOG RECG, CHLOROPLASTIC"/>
    <property type="match status" value="1"/>
</dbReference>
<feature type="domain" description="Helicase ATP-binding" evidence="14">
    <location>
        <begin position="567"/>
        <end position="729"/>
    </location>
</feature>
<dbReference type="AlphaFoldDB" id="A0A848B5H2"/>
<evidence type="ECO:0000313" key="16">
    <source>
        <dbReference type="EMBL" id="NMD99163.1"/>
    </source>
</evidence>
<comment type="similarity">
    <text evidence="11 13">In the C-terminal section; belongs to the helicase family. RecG subfamily.</text>
</comment>
<evidence type="ECO:0000256" key="8">
    <source>
        <dbReference type="ARBA" id="ARBA00023125"/>
    </source>
</evidence>
<dbReference type="InterPro" id="IPR011545">
    <property type="entry name" value="DEAD/DEAH_box_helicase_dom"/>
</dbReference>
<accession>A0A848B5H2</accession>
<evidence type="ECO:0000256" key="6">
    <source>
        <dbReference type="ARBA" id="ARBA00022806"/>
    </source>
</evidence>
<dbReference type="CDD" id="cd17991">
    <property type="entry name" value="DEXHc_TRCF"/>
    <property type="match status" value="1"/>
</dbReference>
<keyword evidence="5 13" id="KW-0378">Hydrolase</keyword>
<comment type="similarity">
    <text evidence="10 13">In the N-terminal section; belongs to the UvrB family.</text>
</comment>
<feature type="domain" description="Helicase C-terminal" evidence="15">
    <location>
        <begin position="738"/>
        <end position="904"/>
    </location>
</feature>
<dbReference type="Gene3D" id="3.90.1150.50">
    <property type="entry name" value="Transcription-repair-coupling factor, D7 domain"/>
    <property type="match status" value="1"/>
</dbReference>
<keyword evidence="8 13" id="KW-0238">DNA-binding</keyword>
<evidence type="ECO:0000256" key="4">
    <source>
        <dbReference type="ARBA" id="ARBA00022763"/>
    </source>
</evidence>
<evidence type="ECO:0000256" key="1">
    <source>
        <dbReference type="ARBA" id="ARBA00004496"/>
    </source>
</evidence>
<dbReference type="InterPro" id="IPR027417">
    <property type="entry name" value="P-loop_NTPase"/>
</dbReference>
<comment type="function">
    <text evidence="13">Couples transcription and DNA repair by recognizing RNA polymerase (RNAP) stalled at DNA lesions. Mediates ATP-dependent release of RNAP and its truncated transcript from the DNA, and recruitment of nucleotide excision repair machinery to the damaged site.</text>
</comment>
<dbReference type="InterPro" id="IPR047112">
    <property type="entry name" value="RecG/Mfd"/>
</dbReference>
<comment type="subcellular location">
    <subcellularLocation>
        <location evidence="1 13">Cytoplasm</location>
    </subcellularLocation>
</comment>
<dbReference type="SMART" id="SM01058">
    <property type="entry name" value="CarD_TRCF"/>
    <property type="match status" value="1"/>
</dbReference>
<evidence type="ECO:0000256" key="7">
    <source>
        <dbReference type="ARBA" id="ARBA00022840"/>
    </source>
</evidence>
<evidence type="ECO:0000256" key="13">
    <source>
        <dbReference type="HAMAP-Rule" id="MF_00969"/>
    </source>
</evidence>
<dbReference type="RefSeq" id="WP_170077569.1">
    <property type="nucleotide sequence ID" value="NZ_JABAFA010000021.1"/>
</dbReference>
<dbReference type="GO" id="GO:0005524">
    <property type="term" value="F:ATP binding"/>
    <property type="evidence" value="ECO:0007669"/>
    <property type="project" value="UniProtKB-UniRule"/>
</dbReference>
<reference evidence="16 17" key="1">
    <citation type="submission" date="2020-04" db="EMBL/GenBank/DDBJ databases">
        <authorList>
            <person name="Hitch T.C.A."/>
            <person name="Wylensek D."/>
            <person name="Clavel T."/>
        </authorList>
    </citation>
    <scope>NUCLEOTIDE SEQUENCE [LARGE SCALE GENOMIC DNA]</scope>
    <source>
        <strain evidence="16 17">PG-130-P53-12</strain>
    </source>
</reference>